<evidence type="ECO:0000256" key="11">
    <source>
        <dbReference type="ARBA" id="ARBA00023268"/>
    </source>
</evidence>
<evidence type="ECO:0000256" key="3">
    <source>
        <dbReference type="ARBA" id="ARBA00022563"/>
    </source>
</evidence>
<evidence type="ECO:0000313" key="15">
    <source>
        <dbReference type="EMBL" id="MBN9412637.1"/>
    </source>
</evidence>
<comment type="catalytic activity">
    <reaction evidence="12">
        <text>(6R)-5,10-methylene-5,6,7,8-tetrahydrofolate + NADP(+) = (6R)-5,10-methenyltetrahydrofolate + NADPH</text>
        <dbReference type="Rhea" id="RHEA:22812"/>
        <dbReference type="ChEBI" id="CHEBI:15636"/>
        <dbReference type="ChEBI" id="CHEBI:57455"/>
        <dbReference type="ChEBI" id="CHEBI:57783"/>
        <dbReference type="ChEBI" id="CHEBI:58349"/>
        <dbReference type="EC" id="1.5.1.5"/>
    </reaction>
</comment>
<evidence type="ECO:0000256" key="9">
    <source>
        <dbReference type="ARBA" id="ARBA00023102"/>
    </source>
</evidence>
<sequence>MPMTPVLLDSRSLALQLKNNLKVQITEIQKTKNLTPGLAVIRVGDNLASKSYVASKCRQCQEVGIYSKEYYFPPLTPMEPILELIYQLNASETIHGILLQLPLPQHLDAFELIEAIDPVKDVDGLHPQNLGMLSLGQPTVIPCTPKGILTLLKSHKKDITGSHAVIVGRSILVGRPLAMLLLKEDCSVTVLHSKSRNISDITKTADILVAAVGQPQFIQQEWVKPGAIVLDVGINHIQGQKGQMEIVGDVDFENVSHVASAITPVPGGIGPMTVASLLENTVEAALRQIARQ</sequence>
<evidence type="ECO:0000256" key="7">
    <source>
        <dbReference type="ARBA" id="ARBA00022857"/>
    </source>
</evidence>
<dbReference type="PANTHER" id="PTHR48099:SF5">
    <property type="entry name" value="C-1-TETRAHYDROFOLATE SYNTHASE, CYTOPLASMIC"/>
    <property type="match status" value="1"/>
</dbReference>
<keyword evidence="7 12" id="KW-0521">NADP</keyword>
<dbReference type="GO" id="GO:0006164">
    <property type="term" value="P:purine nucleotide biosynthetic process"/>
    <property type="evidence" value="ECO:0007669"/>
    <property type="project" value="UniProtKB-KW"/>
</dbReference>
<accession>A0A8J7PJ09</accession>
<keyword evidence="5 12" id="KW-0658">Purine biosynthesis</keyword>
<dbReference type="HAMAP" id="MF_01576">
    <property type="entry name" value="THF_DHG_CYH"/>
    <property type="match status" value="1"/>
</dbReference>
<evidence type="ECO:0000256" key="12">
    <source>
        <dbReference type="HAMAP-Rule" id="MF_01576"/>
    </source>
</evidence>
<dbReference type="PROSITE" id="PS00767">
    <property type="entry name" value="THF_DHG_CYH_2"/>
    <property type="match status" value="1"/>
</dbReference>
<dbReference type="GO" id="GO:0009086">
    <property type="term" value="P:methionine biosynthetic process"/>
    <property type="evidence" value="ECO:0007669"/>
    <property type="project" value="UniProtKB-KW"/>
</dbReference>
<keyword evidence="8 12" id="KW-0560">Oxidoreductase</keyword>
<dbReference type="InterPro" id="IPR000672">
    <property type="entry name" value="THF_DH/CycHdrlase"/>
</dbReference>
<dbReference type="GO" id="GO:0000105">
    <property type="term" value="P:L-histidine biosynthetic process"/>
    <property type="evidence" value="ECO:0007669"/>
    <property type="project" value="UniProtKB-KW"/>
</dbReference>
<dbReference type="Gene3D" id="3.40.50.720">
    <property type="entry name" value="NAD(P)-binding Rossmann-like Domain"/>
    <property type="match status" value="1"/>
</dbReference>
<protein>
    <recommendedName>
        <fullName evidence="12">Bifunctional protein FolD</fullName>
    </recommendedName>
    <domain>
        <recommendedName>
            <fullName evidence="12">Methylenetetrahydrofolate dehydrogenase</fullName>
            <ecNumber evidence="12">1.5.1.5</ecNumber>
        </recommendedName>
    </domain>
    <domain>
        <recommendedName>
            <fullName evidence="12">Methenyltetrahydrofolate cyclohydrolase</fullName>
            <ecNumber evidence="12">3.5.4.9</ecNumber>
        </recommendedName>
    </domain>
</protein>
<dbReference type="UniPathway" id="UPA00193"/>
<comment type="subunit">
    <text evidence="2 12">Homodimer.</text>
</comment>
<dbReference type="InterPro" id="IPR020631">
    <property type="entry name" value="THF_DH/CycHdrlase_NAD-bd_dom"/>
</dbReference>
<dbReference type="Pfam" id="PF00763">
    <property type="entry name" value="THF_DHG_CYH"/>
    <property type="match status" value="1"/>
</dbReference>
<dbReference type="InterPro" id="IPR020630">
    <property type="entry name" value="THF_DH/CycHdrlase_cat_dom"/>
</dbReference>
<keyword evidence="9 12" id="KW-0368">Histidine biosynthesis</keyword>
<feature type="binding site" evidence="12">
    <location>
        <begin position="168"/>
        <end position="170"/>
    </location>
    <ligand>
        <name>NADP(+)</name>
        <dbReference type="ChEBI" id="CHEBI:58349"/>
    </ligand>
</feature>
<keyword evidence="4 12" id="KW-0028">Amino-acid biosynthesis</keyword>
<evidence type="ECO:0000256" key="10">
    <source>
        <dbReference type="ARBA" id="ARBA00023167"/>
    </source>
</evidence>
<evidence type="ECO:0000259" key="13">
    <source>
        <dbReference type="Pfam" id="PF00763"/>
    </source>
</evidence>
<comment type="function">
    <text evidence="12">Catalyzes the oxidation of 5,10-methylenetetrahydrofolate to 5,10-methenyltetrahydrofolate and then the hydrolysis of 5,10-methenyltetrahydrofolate to 10-formyltetrahydrofolate.</text>
</comment>
<evidence type="ECO:0000256" key="8">
    <source>
        <dbReference type="ARBA" id="ARBA00023002"/>
    </source>
</evidence>
<keyword evidence="11 12" id="KW-0511">Multifunctional enzyme</keyword>
<comment type="caution">
    <text evidence="12">Lacks conserved residue(s) required for the propagation of feature annotation.</text>
</comment>
<dbReference type="GO" id="GO:0004488">
    <property type="term" value="F:methylenetetrahydrofolate dehydrogenase (NADP+) activity"/>
    <property type="evidence" value="ECO:0007669"/>
    <property type="project" value="UniProtKB-UniRule"/>
</dbReference>
<dbReference type="InterPro" id="IPR020867">
    <property type="entry name" value="THF_DH/CycHdrlase_CS"/>
</dbReference>
<evidence type="ECO:0000256" key="2">
    <source>
        <dbReference type="ARBA" id="ARBA00011738"/>
    </source>
</evidence>
<dbReference type="GO" id="GO:0005829">
    <property type="term" value="C:cytosol"/>
    <property type="evidence" value="ECO:0007669"/>
    <property type="project" value="TreeGrafter"/>
</dbReference>
<organism evidence="15 16">
    <name type="scientific">Candidatus Paracaedimonas acanthamoebae</name>
    <dbReference type="NCBI Taxonomy" id="244581"/>
    <lineage>
        <taxon>Bacteria</taxon>
        <taxon>Pseudomonadati</taxon>
        <taxon>Pseudomonadota</taxon>
        <taxon>Alphaproteobacteria</taxon>
        <taxon>Holosporales</taxon>
        <taxon>Caedimonadaceae</taxon>
        <taxon>Candidatus Paracaedimonas</taxon>
    </lineage>
</organism>
<proteinExistence type="inferred from homology"/>
<dbReference type="SUPFAM" id="SSF51735">
    <property type="entry name" value="NAD(P)-binding Rossmann-fold domains"/>
    <property type="match status" value="1"/>
</dbReference>
<gene>
    <name evidence="12 15" type="primary">folD</name>
    <name evidence="15" type="ORF">J0H12_01750</name>
</gene>
<comment type="pathway">
    <text evidence="1 12">One-carbon metabolism; tetrahydrofolate interconversion.</text>
</comment>
<evidence type="ECO:0000313" key="16">
    <source>
        <dbReference type="Proteomes" id="UP000664414"/>
    </source>
</evidence>
<dbReference type="PRINTS" id="PR00085">
    <property type="entry name" value="THFDHDRGNASE"/>
</dbReference>
<dbReference type="EMBL" id="JAFKGL010000011">
    <property type="protein sequence ID" value="MBN9412637.1"/>
    <property type="molecule type" value="Genomic_DNA"/>
</dbReference>
<dbReference type="FunFam" id="3.40.50.720:FF:000006">
    <property type="entry name" value="Bifunctional protein FolD"/>
    <property type="match status" value="1"/>
</dbReference>
<comment type="catalytic activity">
    <reaction evidence="12">
        <text>(6R)-5,10-methenyltetrahydrofolate + H2O = (6R)-10-formyltetrahydrofolate + H(+)</text>
        <dbReference type="Rhea" id="RHEA:23700"/>
        <dbReference type="ChEBI" id="CHEBI:15377"/>
        <dbReference type="ChEBI" id="CHEBI:15378"/>
        <dbReference type="ChEBI" id="CHEBI:57455"/>
        <dbReference type="ChEBI" id="CHEBI:195366"/>
        <dbReference type="EC" id="3.5.4.9"/>
    </reaction>
</comment>
<evidence type="ECO:0000256" key="6">
    <source>
        <dbReference type="ARBA" id="ARBA00022801"/>
    </source>
</evidence>
<keyword evidence="10 12" id="KW-0486">Methionine biosynthesis</keyword>
<dbReference type="EC" id="3.5.4.9" evidence="12"/>
<dbReference type="AlphaFoldDB" id="A0A8J7PJ09"/>
<comment type="similarity">
    <text evidence="12">Belongs to the tetrahydrofolate dehydrogenase/cyclohydrolase family.</text>
</comment>
<dbReference type="Gene3D" id="3.40.50.10860">
    <property type="entry name" value="Leucine Dehydrogenase, chain A, domain 1"/>
    <property type="match status" value="1"/>
</dbReference>
<evidence type="ECO:0000256" key="5">
    <source>
        <dbReference type="ARBA" id="ARBA00022755"/>
    </source>
</evidence>
<dbReference type="GO" id="GO:0035999">
    <property type="term" value="P:tetrahydrofolate interconversion"/>
    <property type="evidence" value="ECO:0007669"/>
    <property type="project" value="UniProtKB-UniRule"/>
</dbReference>
<dbReference type="FunFam" id="3.40.50.10860:FF:000005">
    <property type="entry name" value="C-1-tetrahydrofolate synthase, cytoplasmic, putative"/>
    <property type="match status" value="1"/>
</dbReference>
<evidence type="ECO:0000259" key="14">
    <source>
        <dbReference type="Pfam" id="PF02882"/>
    </source>
</evidence>
<dbReference type="GO" id="GO:0004477">
    <property type="term" value="F:methenyltetrahydrofolate cyclohydrolase activity"/>
    <property type="evidence" value="ECO:0007669"/>
    <property type="project" value="UniProtKB-UniRule"/>
</dbReference>
<dbReference type="SUPFAM" id="SSF53223">
    <property type="entry name" value="Aminoacid dehydrogenase-like, N-terminal domain"/>
    <property type="match status" value="1"/>
</dbReference>
<dbReference type="CDD" id="cd01080">
    <property type="entry name" value="NAD_bind_m-THF_DH_Cyclohyd"/>
    <property type="match status" value="1"/>
</dbReference>
<dbReference type="InterPro" id="IPR036291">
    <property type="entry name" value="NAD(P)-bd_dom_sf"/>
</dbReference>
<dbReference type="Proteomes" id="UP000664414">
    <property type="component" value="Unassembled WGS sequence"/>
</dbReference>
<dbReference type="NCBIfam" id="NF010783">
    <property type="entry name" value="PRK14186.1"/>
    <property type="match status" value="1"/>
</dbReference>
<dbReference type="Pfam" id="PF02882">
    <property type="entry name" value="THF_DHG_CYH_C"/>
    <property type="match status" value="1"/>
</dbReference>
<keyword evidence="3 12" id="KW-0554">One-carbon metabolism</keyword>
<feature type="domain" description="Tetrahydrofolate dehydrogenase/cyclohydrolase NAD(P)-binding" evidence="14">
    <location>
        <begin position="142"/>
        <end position="288"/>
    </location>
</feature>
<comment type="caution">
    <text evidence="15">The sequence shown here is derived from an EMBL/GenBank/DDBJ whole genome shotgun (WGS) entry which is preliminary data.</text>
</comment>
<dbReference type="PANTHER" id="PTHR48099">
    <property type="entry name" value="C-1-TETRAHYDROFOLATE SYNTHASE, CYTOPLASMIC-RELATED"/>
    <property type="match status" value="1"/>
</dbReference>
<dbReference type="EC" id="1.5.1.5" evidence="12"/>
<feature type="domain" description="Tetrahydrofolate dehydrogenase/cyclohydrolase catalytic" evidence="13">
    <location>
        <begin position="8"/>
        <end position="123"/>
    </location>
</feature>
<feature type="binding site" evidence="12">
    <location>
        <position position="234"/>
    </location>
    <ligand>
        <name>NADP(+)</name>
        <dbReference type="ChEBI" id="CHEBI:58349"/>
    </ligand>
</feature>
<evidence type="ECO:0000256" key="4">
    <source>
        <dbReference type="ARBA" id="ARBA00022605"/>
    </source>
</evidence>
<evidence type="ECO:0000256" key="1">
    <source>
        <dbReference type="ARBA" id="ARBA00004777"/>
    </source>
</evidence>
<dbReference type="InterPro" id="IPR046346">
    <property type="entry name" value="Aminoacid_DH-like_N_sf"/>
</dbReference>
<reference evidence="15" key="1">
    <citation type="submission" date="2021-02" db="EMBL/GenBank/DDBJ databases">
        <title>Thiocyanate and organic carbon inputs drive convergent selection for specific autotrophic Afipia and Thiobacillus strains within complex microbiomes.</title>
        <authorList>
            <person name="Huddy R.J."/>
            <person name="Sachdeva R."/>
            <person name="Kadzinga F."/>
            <person name="Kantor R.S."/>
            <person name="Harrison S.T.L."/>
            <person name="Banfield J.F."/>
        </authorList>
    </citation>
    <scope>NUCLEOTIDE SEQUENCE</scope>
    <source>
        <strain evidence="15">SCN18_10_11_15_R4_P_38_20</strain>
    </source>
</reference>
<keyword evidence="6 12" id="KW-0378">Hydrolase</keyword>
<name>A0A8J7PJ09_9PROT</name>